<keyword evidence="1" id="KW-0614">Plasmid</keyword>
<dbReference type="KEGG" id="bph:Bphy_6885"/>
<geneLocation type="plasmid" evidence="1 2">
    <name>pBPHY01</name>
</geneLocation>
<dbReference type="Proteomes" id="UP000001192">
    <property type="component" value="Plasmid pBPHY01"/>
</dbReference>
<gene>
    <name evidence="1" type="ordered locus">Bphy_6885</name>
</gene>
<protein>
    <submittedName>
        <fullName evidence="1">Uncharacterized protein</fullName>
    </submittedName>
</protein>
<sequence length="347" mass="37302">MSGILCATCVFDLANFVFINRDITSPDITNWPAFTSVALPLEGVPEFGDRFEPDECACAATPDGAIHVFGLLREDQNVLAYTAMRRATGPVNLVWPDPWRFTQSTSNPDIRPIQHVACAAMPNNDVHLLALTSTGSLFRTVLHAGDSWQPTWSGDFPLPDIRPITDVACTANANGDLHVCALGGHGSLFYATFSNKESKWQGEWASDFPPPDIRPFPKSSLLDRPIACAATPNGDLHFCAVTQEGGLFHTIRFGGGTWQPQGWGNVLAATGVPPSIPGPCGTVKCASDDGGALHVCVVTRNSDPTFGGQLYYALRHASDQRWEGFTNVEADAKASGRVISLGATYVR</sequence>
<dbReference type="SUPFAM" id="SSF89372">
    <property type="entry name" value="Fucose-specific lectin"/>
    <property type="match status" value="1"/>
</dbReference>
<dbReference type="Gene3D" id="2.120.10.70">
    <property type="entry name" value="Fucose-specific lectin"/>
    <property type="match status" value="1"/>
</dbReference>
<dbReference type="HOGENOM" id="CLU_798494_0_0_4"/>
<name>B2JTJ3_PARP8</name>
<dbReference type="AlphaFoldDB" id="B2JTJ3"/>
<organism evidence="1 2">
    <name type="scientific">Paraburkholderia phymatum (strain DSM 17167 / CIP 108236 / LMG 21445 / STM815)</name>
    <name type="common">Burkholderia phymatum</name>
    <dbReference type="NCBI Taxonomy" id="391038"/>
    <lineage>
        <taxon>Bacteria</taxon>
        <taxon>Pseudomonadati</taxon>
        <taxon>Pseudomonadota</taxon>
        <taxon>Betaproteobacteria</taxon>
        <taxon>Burkholderiales</taxon>
        <taxon>Burkholderiaceae</taxon>
        <taxon>Paraburkholderia</taxon>
    </lineage>
</organism>
<evidence type="ECO:0000313" key="2">
    <source>
        <dbReference type="Proteomes" id="UP000001192"/>
    </source>
</evidence>
<accession>B2JTJ3</accession>
<dbReference type="EMBL" id="CP001045">
    <property type="protein sequence ID" value="ACC75896.1"/>
    <property type="molecule type" value="Genomic_DNA"/>
</dbReference>
<reference evidence="2" key="1">
    <citation type="journal article" date="2014" name="Stand. Genomic Sci.">
        <title>Complete genome sequence of Burkholderia phymatum STM815(T), a broad host range and efficient nitrogen-fixing symbiont of Mimosa species.</title>
        <authorList>
            <person name="Moulin L."/>
            <person name="Klonowska A."/>
            <person name="Caroline B."/>
            <person name="Booth K."/>
            <person name="Vriezen J.A."/>
            <person name="Melkonian R."/>
            <person name="James E.K."/>
            <person name="Young J.P."/>
            <person name="Bena G."/>
            <person name="Hauser L."/>
            <person name="Land M."/>
            <person name="Kyrpides N."/>
            <person name="Bruce D."/>
            <person name="Chain P."/>
            <person name="Copeland A."/>
            <person name="Pitluck S."/>
            <person name="Woyke T."/>
            <person name="Lizotte-Waniewski M."/>
            <person name="Bristow J."/>
            <person name="Riley M."/>
        </authorList>
    </citation>
    <scope>NUCLEOTIDE SEQUENCE [LARGE SCALE GENOMIC DNA]</scope>
    <source>
        <strain evidence="2">DSM 17167 / CIP 108236 / LMG 21445 / STM815</strain>
        <plasmid evidence="2">Plasmid pBPHY01</plasmid>
    </source>
</reference>
<evidence type="ECO:0000313" key="1">
    <source>
        <dbReference type="EMBL" id="ACC75896.1"/>
    </source>
</evidence>
<keyword evidence="2" id="KW-1185">Reference proteome</keyword>
<proteinExistence type="predicted"/>